<sequence length="187" mass="21264">MTKRDHESFKEYAQRWRELVAQVQPPQVEKEMVTMFIDTLSSPFYDKVVENVSSNFSNLLVVGERIETGIKRGKFAHAGSSIGFARKSNLEKKKGVANAIGSKLALGYGRATQAPPLFPTQIQLHPHRAPVAWHIHHHLYQNHTYRPIDKVDLFCKPKPRMSRPYQECFGLEEAVPAKLAFLPKPTS</sequence>
<organism evidence="1 2">
    <name type="scientific">Mucuna pruriens</name>
    <name type="common">Velvet bean</name>
    <name type="synonym">Dolichos pruriens</name>
    <dbReference type="NCBI Taxonomy" id="157652"/>
    <lineage>
        <taxon>Eukaryota</taxon>
        <taxon>Viridiplantae</taxon>
        <taxon>Streptophyta</taxon>
        <taxon>Embryophyta</taxon>
        <taxon>Tracheophyta</taxon>
        <taxon>Spermatophyta</taxon>
        <taxon>Magnoliopsida</taxon>
        <taxon>eudicotyledons</taxon>
        <taxon>Gunneridae</taxon>
        <taxon>Pentapetalae</taxon>
        <taxon>rosids</taxon>
        <taxon>fabids</taxon>
        <taxon>Fabales</taxon>
        <taxon>Fabaceae</taxon>
        <taxon>Papilionoideae</taxon>
        <taxon>50 kb inversion clade</taxon>
        <taxon>NPAAA clade</taxon>
        <taxon>indigoferoid/millettioid clade</taxon>
        <taxon>Phaseoleae</taxon>
        <taxon>Mucuna</taxon>
    </lineage>
</organism>
<accession>A0A371FLE0</accession>
<proteinExistence type="predicted"/>
<keyword evidence="2" id="KW-1185">Reference proteome</keyword>
<dbReference type="EMBL" id="QJKJ01008616">
    <property type="protein sequence ID" value="RDX79165.1"/>
    <property type="molecule type" value="Genomic_DNA"/>
</dbReference>
<feature type="non-terminal residue" evidence="1">
    <location>
        <position position="187"/>
    </location>
</feature>
<comment type="caution">
    <text evidence="1">The sequence shown here is derived from an EMBL/GenBank/DDBJ whole genome shotgun (WGS) entry which is preliminary data.</text>
</comment>
<dbReference type="Proteomes" id="UP000257109">
    <property type="component" value="Unassembled WGS sequence"/>
</dbReference>
<dbReference type="AlphaFoldDB" id="A0A371FLE0"/>
<dbReference type="OrthoDB" id="1750196at2759"/>
<reference evidence="1" key="1">
    <citation type="submission" date="2018-05" db="EMBL/GenBank/DDBJ databases">
        <title>Draft genome of Mucuna pruriens seed.</title>
        <authorList>
            <person name="Nnadi N.E."/>
            <person name="Vos R."/>
            <person name="Hasami M.H."/>
            <person name="Devisetty U.K."/>
            <person name="Aguiy J.C."/>
        </authorList>
    </citation>
    <scope>NUCLEOTIDE SEQUENCE [LARGE SCALE GENOMIC DNA]</scope>
    <source>
        <strain evidence="1">JCA_2017</strain>
    </source>
</reference>
<evidence type="ECO:0008006" key="3">
    <source>
        <dbReference type="Google" id="ProtNLM"/>
    </source>
</evidence>
<gene>
    <name evidence="1" type="ORF">CR513_40440</name>
</gene>
<evidence type="ECO:0000313" key="1">
    <source>
        <dbReference type="EMBL" id="RDX79165.1"/>
    </source>
</evidence>
<dbReference type="PANTHER" id="PTHR32108:SF9">
    <property type="entry name" value="REVERSE TRANSCRIPTASE RNASE H-LIKE DOMAIN-CONTAINING PROTEIN"/>
    <property type="match status" value="1"/>
</dbReference>
<dbReference type="PANTHER" id="PTHR32108">
    <property type="entry name" value="DNA-DIRECTED RNA POLYMERASE SUBUNIT ALPHA"/>
    <property type="match status" value="1"/>
</dbReference>
<feature type="non-terminal residue" evidence="1">
    <location>
        <position position="1"/>
    </location>
</feature>
<evidence type="ECO:0000313" key="2">
    <source>
        <dbReference type="Proteomes" id="UP000257109"/>
    </source>
</evidence>
<protein>
    <recommendedName>
        <fullName evidence="3">Retrotransposon gag domain-containing protein</fullName>
    </recommendedName>
</protein>
<name>A0A371FLE0_MUCPR</name>